<comment type="caution">
    <text evidence="7">The sequence shown here is derived from an EMBL/GenBank/DDBJ whole genome shotgun (WGS) entry which is preliminary data.</text>
</comment>
<reference evidence="7" key="1">
    <citation type="journal article" date="2020" name="bioRxiv">
        <title>Comparative genomics of Chlamydomonas.</title>
        <authorList>
            <person name="Craig R.J."/>
            <person name="Hasan A.R."/>
            <person name="Ness R.W."/>
            <person name="Keightley P.D."/>
        </authorList>
    </citation>
    <scope>NUCLEOTIDE SEQUENCE</scope>
    <source>
        <strain evidence="7">SAG 7.73</strain>
    </source>
</reference>
<feature type="region of interest" description="Disordered" evidence="6">
    <location>
        <begin position="366"/>
        <end position="433"/>
    </location>
</feature>
<feature type="compositionally biased region" description="Low complexity" evidence="6">
    <location>
        <begin position="323"/>
        <end position="332"/>
    </location>
</feature>
<feature type="compositionally biased region" description="Low complexity" evidence="6">
    <location>
        <begin position="424"/>
        <end position="433"/>
    </location>
</feature>
<sequence length="433" mass="47158">MCACMTKDALIEICKQNGLYRTASLNDKLYCNFKGFSQIACLEDYVNLKALFLEGNVLETLEGLPPLADLKCLYVQQNCIWKISGLEAVPGLDTLNISNNQLTKLEGLACCPGLRTLIATHNHLATLDSVAHLAECKALQTLDLQNNELEDPGIVDILKQIPDLRCLYLKGNPVVSNIKNYRKVLVTSIPSLTYLDDRPVFENERKIAQAWLEGGLEGERAMRNQLKEEEEERSRKNHEFMMQMRAAGWRERRKRMGLPDGDTDPALDDMSDGEYEFDEEPEELVEARQRLAAYTARPGEEEPAELASARQGLARDGKPIQEGAWGSGAAAESDSAIYLQSVKAAQAELDVVRQQQPRQLPTAQVLIEELDEPCGGQKAPAADEGSTPPALSPMTSPSGSEGKGGEGAAATNKDAASGVGGGISAAVDINDLD</sequence>
<gene>
    <name evidence="7" type="ORF">HXX76_001439</name>
</gene>
<feature type="compositionally biased region" description="Low complexity" evidence="6">
    <location>
        <begin position="408"/>
        <end position="417"/>
    </location>
</feature>
<dbReference type="InterPro" id="IPR001611">
    <property type="entry name" value="Leu-rich_rpt"/>
</dbReference>
<proteinExistence type="predicted"/>
<accession>A0A836B161</accession>
<dbReference type="InterPro" id="IPR050576">
    <property type="entry name" value="Cilia_flagella_integrity"/>
</dbReference>
<feature type="region of interest" description="Disordered" evidence="6">
    <location>
        <begin position="296"/>
        <end position="332"/>
    </location>
</feature>
<dbReference type="PANTHER" id="PTHR45973">
    <property type="entry name" value="PROTEIN PHOSPHATASE 1 REGULATORY SUBUNIT SDS22-RELATED"/>
    <property type="match status" value="1"/>
</dbReference>
<dbReference type="InterPro" id="IPR032675">
    <property type="entry name" value="LRR_dom_sf"/>
</dbReference>
<dbReference type="Proteomes" id="UP000650467">
    <property type="component" value="Unassembled WGS sequence"/>
</dbReference>
<dbReference type="SMART" id="SM00365">
    <property type="entry name" value="LRR_SD22"/>
    <property type="match status" value="3"/>
</dbReference>
<comment type="subcellular location">
    <subcellularLocation>
        <location evidence="1">Cytoplasm</location>
        <location evidence="1">Cytoskeleton</location>
        <location evidence="1">Cilium axoneme</location>
    </subcellularLocation>
</comment>
<evidence type="ECO:0000256" key="2">
    <source>
        <dbReference type="ARBA" id="ARBA00022614"/>
    </source>
</evidence>
<dbReference type="PROSITE" id="PS51450">
    <property type="entry name" value="LRR"/>
    <property type="match status" value="3"/>
</dbReference>
<organism evidence="7 8">
    <name type="scientific">Chlamydomonas incerta</name>
    <dbReference type="NCBI Taxonomy" id="51695"/>
    <lineage>
        <taxon>Eukaryota</taxon>
        <taxon>Viridiplantae</taxon>
        <taxon>Chlorophyta</taxon>
        <taxon>core chlorophytes</taxon>
        <taxon>Chlorophyceae</taxon>
        <taxon>CS clade</taxon>
        <taxon>Chlamydomonadales</taxon>
        <taxon>Chlamydomonadaceae</taxon>
        <taxon>Chlamydomonas</taxon>
    </lineage>
</organism>
<dbReference type="Gene3D" id="3.80.10.10">
    <property type="entry name" value="Ribonuclease Inhibitor"/>
    <property type="match status" value="2"/>
</dbReference>
<evidence type="ECO:0008006" key="9">
    <source>
        <dbReference type="Google" id="ProtNLM"/>
    </source>
</evidence>
<evidence type="ECO:0000256" key="1">
    <source>
        <dbReference type="ARBA" id="ARBA00004430"/>
    </source>
</evidence>
<evidence type="ECO:0000313" key="7">
    <source>
        <dbReference type="EMBL" id="KAG2444695.1"/>
    </source>
</evidence>
<dbReference type="EMBL" id="JAEHOC010000002">
    <property type="protein sequence ID" value="KAG2444695.1"/>
    <property type="molecule type" value="Genomic_DNA"/>
</dbReference>
<name>A0A836B161_CHLIN</name>
<keyword evidence="8" id="KW-1185">Reference proteome</keyword>
<evidence type="ECO:0000256" key="5">
    <source>
        <dbReference type="ARBA" id="ARBA00023273"/>
    </source>
</evidence>
<dbReference type="OrthoDB" id="1904536at2759"/>
<dbReference type="AlphaFoldDB" id="A0A836B161"/>
<evidence type="ECO:0000313" key="8">
    <source>
        <dbReference type="Proteomes" id="UP000650467"/>
    </source>
</evidence>
<keyword evidence="2" id="KW-0433">Leucine-rich repeat</keyword>
<dbReference type="PANTHER" id="PTHR45973:SF9">
    <property type="entry name" value="LEUCINE-RICH REPEAT-CONTAINING PROTEIN 46"/>
    <property type="match status" value="1"/>
</dbReference>
<evidence type="ECO:0000256" key="3">
    <source>
        <dbReference type="ARBA" id="ARBA00022737"/>
    </source>
</evidence>
<dbReference type="SUPFAM" id="SSF52075">
    <property type="entry name" value="Outer arm dynein light chain 1"/>
    <property type="match status" value="1"/>
</dbReference>
<dbReference type="Pfam" id="PF14580">
    <property type="entry name" value="LRR_9"/>
    <property type="match status" value="1"/>
</dbReference>
<keyword evidence="4" id="KW-0969">Cilium</keyword>
<keyword evidence="3" id="KW-0677">Repeat</keyword>
<evidence type="ECO:0000256" key="4">
    <source>
        <dbReference type="ARBA" id="ARBA00023069"/>
    </source>
</evidence>
<dbReference type="GO" id="GO:0005930">
    <property type="term" value="C:axoneme"/>
    <property type="evidence" value="ECO:0007669"/>
    <property type="project" value="UniProtKB-SubCell"/>
</dbReference>
<protein>
    <recommendedName>
        <fullName evidence="9">Dynein assembly factor 1, axonemal homolog</fullName>
    </recommendedName>
</protein>
<evidence type="ECO:0000256" key="6">
    <source>
        <dbReference type="SAM" id="MobiDB-lite"/>
    </source>
</evidence>
<keyword evidence="5" id="KW-0966">Cell projection</keyword>